<dbReference type="AlphaFoldDB" id="A0A417YA36"/>
<dbReference type="NCBIfam" id="TIGR02884">
    <property type="entry name" value="spore_pdaA"/>
    <property type="match status" value="1"/>
</dbReference>
<organism evidence="3 4">
    <name type="scientific">Oceanobacillus profundus</name>
    <dbReference type="NCBI Taxonomy" id="372463"/>
    <lineage>
        <taxon>Bacteria</taxon>
        <taxon>Bacillati</taxon>
        <taxon>Bacillota</taxon>
        <taxon>Bacilli</taxon>
        <taxon>Bacillales</taxon>
        <taxon>Bacillaceae</taxon>
        <taxon>Oceanobacillus</taxon>
    </lineage>
</organism>
<reference evidence="3 4" key="1">
    <citation type="journal article" date="2007" name="Int. J. Syst. Evol. Microbiol.">
        <title>Oceanobacillus profundus sp. nov., isolated from a deep-sea sediment core.</title>
        <authorList>
            <person name="Kim Y.G."/>
            <person name="Choi D.H."/>
            <person name="Hyun S."/>
            <person name="Cho B.C."/>
        </authorList>
    </citation>
    <scope>NUCLEOTIDE SEQUENCE [LARGE SCALE GENOMIC DNA]</scope>
    <source>
        <strain evidence="3 4">DSM 18246</strain>
    </source>
</reference>
<name>A0A417YA36_9BACI</name>
<evidence type="ECO:0000256" key="1">
    <source>
        <dbReference type="SAM" id="SignalP"/>
    </source>
</evidence>
<feature type="domain" description="NodB homology" evidence="2">
    <location>
        <begin position="64"/>
        <end position="245"/>
    </location>
</feature>
<dbReference type="RefSeq" id="WP_095313667.1">
    <property type="nucleotide sequence ID" value="NZ_JAMAWL010000020.1"/>
</dbReference>
<keyword evidence="4" id="KW-1185">Reference proteome</keyword>
<feature type="chain" id="PRO_5019026599" evidence="1">
    <location>
        <begin position="28"/>
        <end position="263"/>
    </location>
</feature>
<dbReference type="InterPro" id="IPR050248">
    <property type="entry name" value="Polysacc_deacetylase_ArnD"/>
</dbReference>
<gene>
    <name evidence="3" type="primary">pdaA</name>
    <name evidence="3" type="ORF">D1B32_21435</name>
</gene>
<dbReference type="GO" id="GO:0016810">
    <property type="term" value="F:hydrolase activity, acting on carbon-nitrogen (but not peptide) bonds"/>
    <property type="evidence" value="ECO:0007669"/>
    <property type="project" value="InterPro"/>
</dbReference>
<feature type="signal peptide" evidence="1">
    <location>
        <begin position="1"/>
        <end position="27"/>
    </location>
</feature>
<comment type="caution">
    <text evidence="3">The sequence shown here is derived from an EMBL/GenBank/DDBJ whole genome shotgun (WGS) entry which is preliminary data.</text>
</comment>
<dbReference type="Proteomes" id="UP000285456">
    <property type="component" value="Unassembled WGS sequence"/>
</dbReference>
<evidence type="ECO:0000313" key="4">
    <source>
        <dbReference type="Proteomes" id="UP000285456"/>
    </source>
</evidence>
<dbReference type="InterPro" id="IPR011330">
    <property type="entry name" value="Glyco_hydro/deAcase_b/a-brl"/>
</dbReference>
<dbReference type="CDD" id="cd10948">
    <property type="entry name" value="CE4_BsPdaA_like"/>
    <property type="match status" value="1"/>
</dbReference>
<keyword evidence="1" id="KW-0732">Signal</keyword>
<accession>A0A417YA36</accession>
<protein>
    <submittedName>
        <fullName evidence="3">Delta-lactam-biosynthetic de-N-acetylase</fullName>
    </submittedName>
</protein>
<dbReference type="GO" id="GO:0005975">
    <property type="term" value="P:carbohydrate metabolic process"/>
    <property type="evidence" value="ECO:0007669"/>
    <property type="project" value="InterPro"/>
</dbReference>
<dbReference type="SUPFAM" id="SSF88713">
    <property type="entry name" value="Glycoside hydrolase/deacetylase"/>
    <property type="match status" value="1"/>
</dbReference>
<dbReference type="InterPro" id="IPR014235">
    <property type="entry name" value="Spore_PdaA"/>
</dbReference>
<evidence type="ECO:0000259" key="2">
    <source>
        <dbReference type="PROSITE" id="PS51677"/>
    </source>
</evidence>
<evidence type="ECO:0000313" key="3">
    <source>
        <dbReference type="EMBL" id="RHW29552.1"/>
    </source>
</evidence>
<dbReference type="Gene3D" id="3.20.20.370">
    <property type="entry name" value="Glycoside hydrolase/deacetylase"/>
    <property type="match status" value="1"/>
</dbReference>
<dbReference type="GO" id="GO:0016020">
    <property type="term" value="C:membrane"/>
    <property type="evidence" value="ECO:0007669"/>
    <property type="project" value="TreeGrafter"/>
</dbReference>
<dbReference type="OrthoDB" id="9812065at2"/>
<dbReference type="PANTHER" id="PTHR10587">
    <property type="entry name" value="GLYCOSYL TRANSFERASE-RELATED"/>
    <property type="match status" value="1"/>
</dbReference>
<dbReference type="Pfam" id="PF01522">
    <property type="entry name" value="Polysacc_deac_1"/>
    <property type="match status" value="1"/>
</dbReference>
<dbReference type="EMBL" id="QWEH01000023">
    <property type="protein sequence ID" value="RHW29552.1"/>
    <property type="molecule type" value="Genomic_DNA"/>
</dbReference>
<dbReference type="PANTHER" id="PTHR10587:SF78">
    <property type="entry name" value="PEPTIDOGLYCAN-N-ACETYLMURAMIC ACID DEACETYLASE PDAA"/>
    <property type="match status" value="1"/>
</dbReference>
<proteinExistence type="predicted"/>
<sequence>MRKFTLKSIIVFLAFFICFMEPGTTSAFGWGYKKNSDHQIPEIGHYKELLDQYGAYYVDDSGAKNIYLTFDNGYEQGYTADILKVLKQEKVPATFFITGHYVESEPDLVKRMVDEGHIIGNHSYHHPDFTIMNKESIKKELETLEESVAELTDQKEIKFLRPPRGVFNENTLRWSNELGLIHVFWSLAFADWKIADQKGWEYAYEQIMEQMHPGAIILLHAVSSDNAQALEQVIKELKKQGYTFKSLDDLLLNDMLPNGMFGL</sequence>
<dbReference type="InterPro" id="IPR002509">
    <property type="entry name" value="NODB_dom"/>
</dbReference>
<dbReference type="PROSITE" id="PS51677">
    <property type="entry name" value="NODB"/>
    <property type="match status" value="1"/>
</dbReference>